<sequence length="130" mass="13723">MSGQSGRRPGRLVASLLNVLLAAAVAALVNVWTSSWSTPVGIGVAVLVVGQGLVLWWTAPRDAESEKVSVDLELGRLLRTTVTGVEVEADDRRSVEVKLTASEVRDGTVYGYRSTGATSAEPNSSPDSRD</sequence>
<reference evidence="3 4" key="1">
    <citation type="submission" date="2020-08" db="EMBL/GenBank/DDBJ databases">
        <title>Genomic Encyclopedia of Type Strains, Phase III (KMG-III): the genomes of soil and plant-associated and newly described type strains.</title>
        <authorList>
            <person name="Whitman W."/>
        </authorList>
    </citation>
    <scope>NUCLEOTIDE SEQUENCE [LARGE SCALE GENOMIC DNA]</scope>
    <source>
        <strain evidence="3 4">CECT 8640</strain>
    </source>
</reference>
<keyword evidence="2" id="KW-0812">Transmembrane</keyword>
<organism evidence="3 4">
    <name type="scientific">Saccharothrix tamanrassetensis</name>
    <dbReference type="NCBI Taxonomy" id="1051531"/>
    <lineage>
        <taxon>Bacteria</taxon>
        <taxon>Bacillati</taxon>
        <taxon>Actinomycetota</taxon>
        <taxon>Actinomycetes</taxon>
        <taxon>Pseudonocardiales</taxon>
        <taxon>Pseudonocardiaceae</taxon>
        <taxon>Saccharothrix</taxon>
    </lineage>
</organism>
<evidence type="ECO:0000256" key="1">
    <source>
        <dbReference type="SAM" id="MobiDB-lite"/>
    </source>
</evidence>
<feature type="region of interest" description="Disordered" evidence="1">
    <location>
        <begin position="110"/>
        <end position="130"/>
    </location>
</feature>
<keyword evidence="4" id="KW-1185">Reference proteome</keyword>
<keyword evidence="2" id="KW-0472">Membrane</keyword>
<protein>
    <submittedName>
        <fullName evidence="3">Phosphodiesterase/alkaline phosphatase D-like protein</fullName>
    </submittedName>
</protein>
<evidence type="ECO:0000256" key="2">
    <source>
        <dbReference type="SAM" id="Phobius"/>
    </source>
</evidence>
<evidence type="ECO:0000313" key="4">
    <source>
        <dbReference type="Proteomes" id="UP000547510"/>
    </source>
</evidence>
<feature type="transmembrane region" description="Helical" evidence="2">
    <location>
        <begin position="12"/>
        <end position="33"/>
    </location>
</feature>
<feature type="transmembrane region" description="Helical" evidence="2">
    <location>
        <begin position="39"/>
        <end position="59"/>
    </location>
</feature>
<dbReference type="AlphaFoldDB" id="A0A841CE84"/>
<accession>A0A841CE84</accession>
<comment type="caution">
    <text evidence="3">The sequence shown here is derived from an EMBL/GenBank/DDBJ whole genome shotgun (WGS) entry which is preliminary data.</text>
</comment>
<dbReference type="EMBL" id="JACHJN010000001">
    <property type="protein sequence ID" value="MBB5954335.1"/>
    <property type="molecule type" value="Genomic_DNA"/>
</dbReference>
<gene>
    <name evidence="3" type="ORF">FHS29_000905</name>
</gene>
<proteinExistence type="predicted"/>
<feature type="compositionally biased region" description="Polar residues" evidence="1">
    <location>
        <begin position="115"/>
        <end position="130"/>
    </location>
</feature>
<evidence type="ECO:0000313" key="3">
    <source>
        <dbReference type="EMBL" id="MBB5954335.1"/>
    </source>
</evidence>
<keyword evidence="2" id="KW-1133">Transmembrane helix</keyword>
<dbReference type="RefSeq" id="WP_184688424.1">
    <property type="nucleotide sequence ID" value="NZ_JACHJN010000001.1"/>
</dbReference>
<dbReference type="Proteomes" id="UP000547510">
    <property type="component" value="Unassembled WGS sequence"/>
</dbReference>
<name>A0A841CE84_9PSEU</name>